<evidence type="ECO:0000313" key="3">
    <source>
        <dbReference type="Proteomes" id="UP001237780"/>
    </source>
</evidence>
<evidence type="ECO:0000256" key="1">
    <source>
        <dbReference type="SAM" id="SignalP"/>
    </source>
</evidence>
<proteinExistence type="predicted"/>
<organism evidence="2 3">
    <name type="scientific">Phyllobacterium ifriqiyense</name>
    <dbReference type="NCBI Taxonomy" id="314238"/>
    <lineage>
        <taxon>Bacteria</taxon>
        <taxon>Pseudomonadati</taxon>
        <taxon>Pseudomonadota</taxon>
        <taxon>Alphaproteobacteria</taxon>
        <taxon>Hyphomicrobiales</taxon>
        <taxon>Phyllobacteriaceae</taxon>
        <taxon>Phyllobacterium</taxon>
    </lineage>
</organism>
<reference evidence="2 3" key="1">
    <citation type="submission" date="2023-07" db="EMBL/GenBank/DDBJ databases">
        <title>Comparative genomics of wheat-associated soil bacteria to identify genetic determinants of phenazine resistance.</title>
        <authorList>
            <person name="Mouncey N."/>
        </authorList>
    </citation>
    <scope>NUCLEOTIDE SEQUENCE [LARGE SCALE GENOMIC DNA]</scope>
    <source>
        <strain evidence="2 3">W4I11</strain>
    </source>
</reference>
<feature type="chain" id="PRO_5047178780" description="DUF4352 domain-containing protein" evidence="1">
    <location>
        <begin position="28"/>
        <end position="200"/>
    </location>
</feature>
<sequence length="200" mass="22447">MRWMSLRWPLSLITGCVLFFASIAAQAESGKLWSAGRYTFSDEMGGFTIIGVSGKGTRQDPIILTEEFHSTTPTVLIIRTEQTNLKDPAEDIGILFHMRVEVTNGSGHPWVEFGFELQEQLNVPSDYGDGLSFYQPGDKKDAIDSYGYASFSDDFEPYDRMIFRDGKIDPGENASFGFPIADFTPKRTFYLVQDPRIPSS</sequence>
<accession>A0ABU0SCR3</accession>
<evidence type="ECO:0008006" key="4">
    <source>
        <dbReference type="Google" id="ProtNLM"/>
    </source>
</evidence>
<dbReference type="EMBL" id="JAUSZT010000003">
    <property type="protein sequence ID" value="MDQ0998553.1"/>
    <property type="molecule type" value="Genomic_DNA"/>
</dbReference>
<feature type="signal peptide" evidence="1">
    <location>
        <begin position="1"/>
        <end position="27"/>
    </location>
</feature>
<keyword evidence="3" id="KW-1185">Reference proteome</keyword>
<dbReference type="Proteomes" id="UP001237780">
    <property type="component" value="Unassembled WGS sequence"/>
</dbReference>
<protein>
    <recommendedName>
        <fullName evidence="4">DUF4352 domain-containing protein</fullName>
    </recommendedName>
</protein>
<keyword evidence="1" id="KW-0732">Signal</keyword>
<evidence type="ECO:0000313" key="2">
    <source>
        <dbReference type="EMBL" id="MDQ0998553.1"/>
    </source>
</evidence>
<comment type="caution">
    <text evidence="2">The sequence shown here is derived from an EMBL/GenBank/DDBJ whole genome shotgun (WGS) entry which is preliminary data.</text>
</comment>
<name>A0ABU0SCR3_9HYPH</name>
<gene>
    <name evidence="2" type="ORF">QFZ34_003735</name>
</gene>